<evidence type="ECO:0000313" key="1">
    <source>
        <dbReference type="EMBL" id="ABC90377.1"/>
    </source>
</evidence>
<gene>
    <name evidence="1" type="ordered locus">RHE_CH01575</name>
</gene>
<sequence length="106" mass="12603">MQCRSRGCVLGSNIILSICKQWRGLTTIFTCARYAFNPRDLLNYEMFLMDERTYGDLMGNGRRKQLREFHGGSFYAAEIQIFFYNFDICEKRSFRLYILREIAARD</sequence>
<keyword evidence="2" id="KW-1185">Reference proteome</keyword>
<name>Q2K9V9_RHIEC</name>
<evidence type="ECO:0000313" key="2">
    <source>
        <dbReference type="Proteomes" id="UP000001936"/>
    </source>
</evidence>
<protein>
    <submittedName>
        <fullName evidence="1">Uncharacterized protein</fullName>
    </submittedName>
</protein>
<organism evidence="1 2">
    <name type="scientific">Rhizobium etli (strain ATCC 51251 / DSM 11541 / JCM 21823 / NBRC 15573 / CFN 42)</name>
    <dbReference type="NCBI Taxonomy" id="347834"/>
    <lineage>
        <taxon>Bacteria</taxon>
        <taxon>Pseudomonadati</taxon>
        <taxon>Pseudomonadota</taxon>
        <taxon>Alphaproteobacteria</taxon>
        <taxon>Hyphomicrobiales</taxon>
        <taxon>Rhizobiaceae</taxon>
        <taxon>Rhizobium/Agrobacterium group</taxon>
        <taxon>Rhizobium</taxon>
    </lineage>
</organism>
<accession>Q2K9V9</accession>
<dbReference type="HOGENOM" id="CLU_2221048_0_0_5"/>
<proteinExistence type="predicted"/>
<dbReference type="KEGG" id="ret:RHE_CH01575"/>
<reference evidence="1 2" key="1">
    <citation type="journal article" date="2006" name="Proc. Natl. Acad. Sci. U.S.A.">
        <title>The partitioned Rhizobium etli genome: genetic and metabolic redundancy in seven interacting replicons.</title>
        <authorList>
            <person name="Gonzalez V."/>
            <person name="Santamaria R.I."/>
            <person name="Bustos P."/>
            <person name="Hernandez-Gonzalez I."/>
            <person name="Medrano-Soto A."/>
            <person name="Moreno-Hagelsieb G."/>
            <person name="Janga S.C."/>
            <person name="Ramirez M.A."/>
            <person name="Jimenez-Jacinto V."/>
            <person name="Collado-Vides J."/>
            <person name="Davila G."/>
        </authorList>
    </citation>
    <scope>NUCLEOTIDE SEQUENCE [LARGE SCALE GENOMIC DNA]</scope>
    <source>
        <strain evidence="2">ATCC 51251 / DSM 11541 / JCM 21823 / NBRC 15573 / CFN 42</strain>
    </source>
</reference>
<dbReference type="AlphaFoldDB" id="Q2K9V9"/>
<dbReference type="EMBL" id="CP000133">
    <property type="protein sequence ID" value="ABC90377.1"/>
    <property type="molecule type" value="Genomic_DNA"/>
</dbReference>
<dbReference type="Proteomes" id="UP000001936">
    <property type="component" value="Chromosome"/>
</dbReference>